<evidence type="ECO:0000313" key="1">
    <source>
        <dbReference type="EMBL" id="MCI74615.1"/>
    </source>
</evidence>
<dbReference type="AlphaFoldDB" id="A0A392US70"/>
<accession>A0A392US70</accession>
<dbReference type="Proteomes" id="UP000265520">
    <property type="component" value="Unassembled WGS sequence"/>
</dbReference>
<sequence>MELCVPQKTGTLEGIEQRG</sequence>
<dbReference type="EMBL" id="LXQA010864418">
    <property type="protein sequence ID" value="MCI74615.1"/>
    <property type="molecule type" value="Genomic_DNA"/>
</dbReference>
<comment type="caution">
    <text evidence="1">The sequence shown here is derived from an EMBL/GenBank/DDBJ whole genome shotgun (WGS) entry which is preliminary data.</text>
</comment>
<organism evidence="1 2">
    <name type="scientific">Trifolium medium</name>
    <dbReference type="NCBI Taxonomy" id="97028"/>
    <lineage>
        <taxon>Eukaryota</taxon>
        <taxon>Viridiplantae</taxon>
        <taxon>Streptophyta</taxon>
        <taxon>Embryophyta</taxon>
        <taxon>Tracheophyta</taxon>
        <taxon>Spermatophyta</taxon>
        <taxon>Magnoliopsida</taxon>
        <taxon>eudicotyledons</taxon>
        <taxon>Gunneridae</taxon>
        <taxon>Pentapetalae</taxon>
        <taxon>rosids</taxon>
        <taxon>fabids</taxon>
        <taxon>Fabales</taxon>
        <taxon>Fabaceae</taxon>
        <taxon>Papilionoideae</taxon>
        <taxon>50 kb inversion clade</taxon>
        <taxon>NPAAA clade</taxon>
        <taxon>Hologalegina</taxon>
        <taxon>IRL clade</taxon>
        <taxon>Trifolieae</taxon>
        <taxon>Trifolium</taxon>
    </lineage>
</organism>
<reference evidence="1 2" key="1">
    <citation type="journal article" date="2018" name="Front. Plant Sci.">
        <title>Red Clover (Trifolium pratense) and Zigzag Clover (T. medium) - A Picture of Genomic Similarities and Differences.</title>
        <authorList>
            <person name="Dluhosova J."/>
            <person name="Istvanek J."/>
            <person name="Nedelnik J."/>
            <person name="Repkova J."/>
        </authorList>
    </citation>
    <scope>NUCLEOTIDE SEQUENCE [LARGE SCALE GENOMIC DNA]</scope>
    <source>
        <strain evidence="2">cv. 10/8</strain>
        <tissue evidence="1">Leaf</tissue>
    </source>
</reference>
<name>A0A392US70_9FABA</name>
<keyword evidence="2" id="KW-1185">Reference proteome</keyword>
<proteinExistence type="predicted"/>
<evidence type="ECO:0000313" key="2">
    <source>
        <dbReference type="Proteomes" id="UP000265520"/>
    </source>
</evidence>
<protein>
    <submittedName>
        <fullName evidence="1">Uncharacterized protein</fullName>
    </submittedName>
</protein>